<dbReference type="Proteomes" id="UP001364211">
    <property type="component" value="Unassembled WGS sequence"/>
</dbReference>
<keyword evidence="1" id="KW-0812">Transmembrane</keyword>
<gene>
    <name evidence="2" type="ORF">WJX68_20825</name>
</gene>
<organism evidence="2 3">
    <name type="scientific">Pseudonocardia spirodelae</name>
    <dbReference type="NCBI Taxonomy" id="3133431"/>
    <lineage>
        <taxon>Bacteria</taxon>
        <taxon>Bacillati</taxon>
        <taxon>Actinomycetota</taxon>
        <taxon>Actinomycetes</taxon>
        <taxon>Pseudonocardiales</taxon>
        <taxon>Pseudonocardiaceae</taxon>
        <taxon>Pseudonocardia</taxon>
    </lineage>
</organism>
<evidence type="ECO:0000256" key="1">
    <source>
        <dbReference type="SAM" id="Phobius"/>
    </source>
</evidence>
<feature type="transmembrane region" description="Helical" evidence="1">
    <location>
        <begin position="36"/>
        <end position="59"/>
    </location>
</feature>
<dbReference type="EMBL" id="JBBJUP010000019">
    <property type="protein sequence ID" value="MEJ8281392.1"/>
    <property type="molecule type" value="Genomic_DNA"/>
</dbReference>
<keyword evidence="1" id="KW-1133">Transmembrane helix</keyword>
<evidence type="ECO:0000313" key="3">
    <source>
        <dbReference type="Proteomes" id="UP001364211"/>
    </source>
</evidence>
<feature type="transmembrane region" description="Helical" evidence="1">
    <location>
        <begin position="79"/>
        <end position="101"/>
    </location>
</feature>
<comment type="caution">
    <text evidence="2">The sequence shown here is derived from an EMBL/GenBank/DDBJ whole genome shotgun (WGS) entry which is preliminary data.</text>
</comment>
<reference evidence="2 3" key="1">
    <citation type="submission" date="2024-03" db="EMBL/GenBank/DDBJ databases">
        <title>Draft genome sequence of Pseudonocardia sp. DW16-2.</title>
        <authorList>
            <person name="Duangmal K."/>
        </authorList>
    </citation>
    <scope>NUCLEOTIDE SEQUENCE [LARGE SCALE GENOMIC DNA]</scope>
    <source>
        <strain evidence="2 3">DW16-2</strain>
    </source>
</reference>
<name>A0ABU8TBQ4_9PSEU</name>
<sequence>MTVFSAEFGVCWVFWMVAWANVFGNAPTTRGPGVTIVARLVITFALGVLTFLLYSYVLAGTVLHEPVVAGGVHGEALGFLNWLVLWTLWYVLFLGSAGLPAPRAATTTDGRAA</sequence>
<feature type="transmembrane region" description="Helical" evidence="1">
    <location>
        <begin position="6"/>
        <end position="24"/>
    </location>
</feature>
<protein>
    <recommendedName>
        <fullName evidence="4">Transmembrane protein</fullName>
    </recommendedName>
</protein>
<accession>A0ABU8TBQ4</accession>
<keyword evidence="3" id="KW-1185">Reference proteome</keyword>
<evidence type="ECO:0000313" key="2">
    <source>
        <dbReference type="EMBL" id="MEJ8281392.1"/>
    </source>
</evidence>
<evidence type="ECO:0008006" key="4">
    <source>
        <dbReference type="Google" id="ProtNLM"/>
    </source>
</evidence>
<keyword evidence="1" id="KW-0472">Membrane</keyword>
<proteinExistence type="predicted"/>
<dbReference type="RefSeq" id="WP_340293627.1">
    <property type="nucleotide sequence ID" value="NZ_JBBJUP010000019.1"/>
</dbReference>